<dbReference type="Proteomes" id="UP000249723">
    <property type="component" value="Unassembled WGS sequence"/>
</dbReference>
<name>A0A2X0MWL1_9BASI</name>
<dbReference type="STRING" id="289078.A0A2X0MWL1"/>
<feature type="compositionally biased region" description="Gly residues" evidence="1">
    <location>
        <begin position="1"/>
        <end position="13"/>
    </location>
</feature>
<evidence type="ECO:0000313" key="3">
    <source>
        <dbReference type="Proteomes" id="UP000249723"/>
    </source>
</evidence>
<organism evidence="2 3">
    <name type="scientific">Microbotryum saponariae</name>
    <dbReference type="NCBI Taxonomy" id="289078"/>
    <lineage>
        <taxon>Eukaryota</taxon>
        <taxon>Fungi</taxon>
        <taxon>Dikarya</taxon>
        <taxon>Basidiomycota</taxon>
        <taxon>Pucciniomycotina</taxon>
        <taxon>Microbotryomycetes</taxon>
        <taxon>Microbotryales</taxon>
        <taxon>Microbotryaceae</taxon>
        <taxon>Microbotryum</taxon>
    </lineage>
</organism>
<feature type="compositionally biased region" description="Polar residues" evidence="1">
    <location>
        <begin position="32"/>
        <end position="43"/>
    </location>
</feature>
<accession>A0A2X0MWL1</accession>
<dbReference type="EMBL" id="FMWP01000089">
    <property type="protein sequence ID" value="SCZ96645.1"/>
    <property type="molecule type" value="Genomic_DNA"/>
</dbReference>
<proteinExistence type="predicted"/>
<feature type="compositionally biased region" description="Gly residues" evidence="1">
    <location>
        <begin position="60"/>
        <end position="93"/>
    </location>
</feature>
<protein>
    <submittedName>
        <fullName evidence="2">BZ3500_MvSof-1268-A1-R1_Chr4-4g07511 protein</fullName>
    </submittedName>
</protein>
<evidence type="ECO:0000256" key="1">
    <source>
        <dbReference type="SAM" id="MobiDB-lite"/>
    </source>
</evidence>
<gene>
    <name evidence="2" type="ORF">BZ3500_MVSOF-1268-A1-R1_CHR4-4G07511</name>
</gene>
<evidence type="ECO:0000313" key="2">
    <source>
        <dbReference type="EMBL" id="SCZ96645.1"/>
    </source>
</evidence>
<feature type="region of interest" description="Disordered" evidence="1">
    <location>
        <begin position="1"/>
        <end position="99"/>
    </location>
</feature>
<reference evidence="3" key="1">
    <citation type="submission" date="2016-10" db="EMBL/GenBank/DDBJ databases">
        <authorList>
            <person name="Jeantristanb JTB J.-T."/>
            <person name="Ricardo R."/>
        </authorList>
    </citation>
    <scope>NUCLEOTIDE SEQUENCE [LARGE SCALE GENOMIC DNA]</scope>
</reference>
<dbReference type="AlphaFoldDB" id="A0A2X0MWL1"/>
<keyword evidence="3" id="KW-1185">Reference proteome</keyword>
<sequence length="99" mass="9698">MGGGGGGGSGGGDSRYSTPRDSPYVTPGHSRPPSSHGFNSSALNDRGYAAKKSLHDQEQGHGGWGKPMSGGGGSNGGNGGMGRSGASGSGGAGHDWRRR</sequence>